<organism evidence="2 3">
    <name type="scientific">Dentiscutata erythropus</name>
    <dbReference type="NCBI Taxonomy" id="1348616"/>
    <lineage>
        <taxon>Eukaryota</taxon>
        <taxon>Fungi</taxon>
        <taxon>Fungi incertae sedis</taxon>
        <taxon>Mucoromycota</taxon>
        <taxon>Glomeromycotina</taxon>
        <taxon>Glomeromycetes</taxon>
        <taxon>Diversisporales</taxon>
        <taxon>Gigasporaceae</taxon>
        <taxon>Dentiscutata</taxon>
    </lineage>
</organism>
<gene>
    <name evidence="2" type="ORF">DERYTH_LOCUS13935</name>
</gene>
<name>A0A9N9I0L4_9GLOM</name>
<evidence type="ECO:0000256" key="1">
    <source>
        <dbReference type="SAM" id="MobiDB-lite"/>
    </source>
</evidence>
<dbReference type="Proteomes" id="UP000789405">
    <property type="component" value="Unassembled WGS sequence"/>
</dbReference>
<proteinExistence type="predicted"/>
<reference evidence="2" key="1">
    <citation type="submission" date="2021-06" db="EMBL/GenBank/DDBJ databases">
        <authorList>
            <person name="Kallberg Y."/>
            <person name="Tangrot J."/>
            <person name="Rosling A."/>
        </authorList>
    </citation>
    <scope>NUCLEOTIDE SEQUENCE</scope>
    <source>
        <strain evidence="2">MA453B</strain>
    </source>
</reference>
<keyword evidence="3" id="KW-1185">Reference proteome</keyword>
<feature type="non-terminal residue" evidence="2">
    <location>
        <position position="100"/>
    </location>
</feature>
<sequence>MLVARVPIGTISGETNEKPKENRLPTRSNVATFHVMNTTVKFFNAQGDQVEVNFAPDLTESSSKGSRIPLFHEDLQRIEYLAIELEKLKERIGGSRWIIF</sequence>
<dbReference type="OrthoDB" id="2472498at2759"/>
<feature type="region of interest" description="Disordered" evidence="1">
    <location>
        <begin position="1"/>
        <end position="24"/>
    </location>
</feature>
<accession>A0A9N9I0L4</accession>
<feature type="compositionally biased region" description="Basic and acidic residues" evidence="1">
    <location>
        <begin position="15"/>
        <end position="24"/>
    </location>
</feature>
<dbReference type="EMBL" id="CAJVPY010010141">
    <property type="protein sequence ID" value="CAG8715905.1"/>
    <property type="molecule type" value="Genomic_DNA"/>
</dbReference>
<comment type="caution">
    <text evidence="2">The sequence shown here is derived from an EMBL/GenBank/DDBJ whole genome shotgun (WGS) entry which is preliminary data.</text>
</comment>
<evidence type="ECO:0000313" key="3">
    <source>
        <dbReference type="Proteomes" id="UP000789405"/>
    </source>
</evidence>
<protein>
    <submittedName>
        <fullName evidence="2">14781_t:CDS:1</fullName>
    </submittedName>
</protein>
<dbReference type="AlphaFoldDB" id="A0A9N9I0L4"/>
<evidence type="ECO:0000313" key="2">
    <source>
        <dbReference type="EMBL" id="CAG8715905.1"/>
    </source>
</evidence>